<evidence type="ECO:0000313" key="8">
    <source>
        <dbReference type="EMBL" id="CAI78608.1"/>
    </source>
</evidence>
<keyword evidence="7" id="KW-0315">Glutamine amidotransferase</keyword>
<name>Q2YZU0_9DELT</name>
<dbReference type="PIRSF" id="PIRSF001586">
    <property type="entry name" value="FGAM_synth_I"/>
    <property type="match status" value="1"/>
</dbReference>
<dbReference type="GO" id="GO:0004642">
    <property type="term" value="F:phosphoribosylformylglycinamidine synthase activity"/>
    <property type="evidence" value="ECO:0007669"/>
    <property type="project" value="InterPro"/>
</dbReference>
<dbReference type="GO" id="GO:0005737">
    <property type="term" value="C:cytoplasm"/>
    <property type="evidence" value="ECO:0007669"/>
    <property type="project" value="TreeGrafter"/>
</dbReference>
<evidence type="ECO:0000256" key="5">
    <source>
        <dbReference type="ARBA" id="ARBA00022801"/>
    </source>
</evidence>
<evidence type="ECO:0000256" key="7">
    <source>
        <dbReference type="ARBA" id="ARBA00022962"/>
    </source>
</evidence>
<proteinExistence type="predicted"/>
<dbReference type="EMBL" id="AJ937767">
    <property type="protein sequence ID" value="CAI78608.1"/>
    <property type="molecule type" value="Genomic_DNA"/>
</dbReference>
<keyword evidence="6" id="KW-0067">ATP-binding</keyword>
<evidence type="ECO:0000256" key="3">
    <source>
        <dbReference type="ARBA" id="ARBA00022741"/>
    </source>
</evidence>
<accession>Q2YZU0</accession>
<protein>
    <submittedName>
        <fullName evidence="8">Phosphoribosylformylglycinamidine (FGAM) synthase</fullName>
    </submittedName>
</protein>
<dbReference type="PROSITE" id="PS51273">
    <property type="entry name" value="GATASE_TYPE_1"/>
    <property type="match status" value="1"/>
</dbReference>
<organism evidence="8">
    <name type="scientific">uncultured delta proteobacterium</name>
    <dbReference type="NCBI Taxonomy" id="34034"/>
    <lineage>
        <taxon>Bacteria</taxon>
        <taxon>Deltaproteobacteria</taxon>
        <taxon>environmental samples</taxon>
    </lineage>
</organism>
<keyword evidence="5" id="KW-0378">Hydrolase</keyword>
<keyword evidence="4" id="KW-0658">Purine biosynthesis</keyword>
<evidence type="ECO:0000256" key="6">
    <source>
        <dbReference type="ARBA" id="ARBA00022840"/>
    </source>
</evidence>
<dbReference type="Pfam" id="PF13507">
    <property type="entry name" value="GATase_5"/>
    <property type="match status" value="1"/>
</dbReference>
<dbReference type="InterPro" id="IPR029062">
    <property type="entry name" value="Class_I_gatase-like"/>
</dbReference>
<evidence type="ECO:0000256" key="2">
    <source>
        <dbReference type="ARBA" id="ARBA00022598"/>
    </source>
</evidence>
<keyword evidence="3" id="KW-0547">Nucleotide-binding</keyword>
<keyword evidence="2" id="KW-0436">Ligase</keyword>
<evidence type="ECO:0000256" key="1">
    <source>
        <dbReference type="ARBA" id="ARBA00022490"/>
    </source>
</evidence>
<dbReference type="GO" id="GO:0006189">
    <property type="term" value="P:'de novo' IMP biosynthetic process"/>
    <property type="evidence" value="ECO:0007669"/>
    <property type="project" value="InterPro"/>
</dbReference>
<dbReference type="AlphaFoldDB" id="Q2YZU0"/>
<dbReference type="PANTHER" id="PTHR10099:SF1">
    <property type="entry name" value="PHOSPHORIBOSYLFORMYLGLYCINAMIDINE SYNTHASE"/>
    <property type="match status" value="1"/>
</dbReference>
<sequence length="271" mass="30502">MSGIVKAIVLTGNGTNCEMETAHACKLAGADHVDIVHCSEIIYGDKCLDDYNFLNFPGGFLDGDDLGSAKACAHRFRYAKIHNTNELFFHQLIKFIQDGKLVMGVCNGFQLMVKLGLLPFIEETTKQTTTLTFNEKNRFEDRWVYLNANPKSPCIFTKGIDTSFLPIRHGEGKFVTSEKILKQIEENNLIALRYATPDGKTTEKYPYNPNGSMNSIAGICDPSGRLFGLMPHPEAYTHYTNHPFWNNLSLPEEGQGIIFFRNAVQFIKDNF</sequence>
<reference evidence="8" key="1">
    <citation type="journal article" date="2005" name="Environ. Microbiol.">
        <title>Lateral gene transfer and phylogenetic assignment of environmental fosmid clones.</title>
        <authorList>
            <person name="Nesbo C.L."/>
            <person name="Boucher Y."/>
            <person name="Dlutek M."/>
            <person name="Doolittle F.W."/>
        </authorList>
    </citation>
    <scope>NUCLEOTIDE SEQUENCE</scope>
</reference>
<dbReference type="PANTHER" id="PTHR10099">
    <property type="entry name" value="PHOSPHORIBOSYLFORMYLGLYCINAMIDINE SYNTHASE"/>
    <property type="match status" value="1"/>
</dbReference>
<dbReference type="GO" id="GO:0016787">
    <property type="term" value="F:hydrolase activity"/>
    <property type="evidence" value="ECO:0007669"/>
    <property type="project" value="UniProtKB-KW"/>
</dbReference>
<evidence type="ECO:0000256" key="4">
    <source>
        <dbReference type="ARBA" id="ARBA00022755"/>
    </source>
</evidence>
<dbReference type="SMART" id="SM01211">
    <property type="entry name" value="GATase_5"/>
    <property type="match status" value="1"/>
</dbReference>
<dbReference type="SUPFAM" id="SSF52317">
    <property type="entry name" value="Class I glutamine amidotransferase-like"/>
    <property type="match status" value="1"/>
</dbReference>
<keyword evidence="1" id="KW-0963">Cytoplasm</keyword>
<dbReference type="GO" id="GO:0005524">
    <property type="term" value="F:ATP binding"/>
    <property type="evidence" value="ECO:0007669"/>
    <property type="project" value="UniProtKB-KW"/>
</dbReference>
<dbReference type="InterPro" id="IPR010075">
    <property type="entry name" value="PRibForGlyAmidine_synth_PurQ"/>
</dbReference>
<gene>
    <name evidence="8" type="primary">purL</name>
</gene>
<dbReference type="Gene3D" id="3.40.50.880">
    <property type="match status" value="1"/>
</dbReference>